<dbReference type="GO" id="GO:0005886">
    <property type="term" value="C:plasma membrane"/>
    <property type="evidence" value="ECO:0007669"/>
    <property type="project" value="UniProtKB-SubCell"/>
</dbReference>
<feature type="transmembrane region" description="Helical" evidence="6">
    <location>
        <begin position="590"/>
        <end position="612"/>
    </location>
</feature>
<evidence type="ECO:0000256" key="2">
    <source>
        <dbReference type="ARBA" id="ARBA00022475"/>
    </source>
</evidence>
<comment type="caution">
    <text evidence="8">The sequence shown here is derived from an EMBL/GenBank/DDBJ whole genome shotgun (WGS) entry which is preliminary data.</text>
</comment>
<sequence>MTFLQFAYKNVVRNKRAYLAFFLSSAFSVMIFFTFAMLLFHPALEKGYLNNIAKRGLTVAEWMIFAFSILFVLYSVNAFLQSRSKEFGILTIQGIAPGQLRRLITAENIIIGLLSIVTGIIGGLIFAKTFFTVGAYILEMDALPLYLPWKALALTAACFFVLFILLSQFTVLFIKSKTVVKLIKGTGKIKPEPKPSLIFSVIGIGCLGSGYWLALSDEIHFPQAVTILILTIIGTYFFFSQSSIWLLRMLKKRKSFYLRGKNVLWVSDLVYRLKDNARLFFLVCIISAVAFTATGTLAIYKTSLGKMDSQYEMEYLSNSGNTKEQAHVKLIEQKLKEGHFSYTKEETKGIHISYSQGDLVPPVLLISESEFRKHFKSDAGELKDGEALYYPSTFEAKDKTEVPETLNMLNKDLKPANERLKVKGKKQPLISLDSIVVVNGKTFEKLKKQGESVTLYGYKYSRWKDSLDISQSLKNSIYGNYGHIQFQFDAKAISYFDTVQLPSLSLFIGLFIALLFFTASGSFLYFRLFTDLEEDQERYRSLAKIGLSEEEMSQSVTIQLAILFFFPFALASVHTYFAMKTLESQSFGHFTAPLFMTIGGFLIFQLLFFMIIRKSYLKKLKGFLR</sequence>
<dbReference type="Proteomes" id="UP000036168">
    <property type="component" value="Unassembled WGS sequence"/>
</dbReference>
<keyword evidence="3 6" id="KW-0812">Transmembrane</keyword>
<feature type="transmembrane region" description="Helical" evidence="6">
    <location>
        <begin position="226"/>
        <end position="247"/>
    </location>
</feature>
<reference evidence="8 10" key="1">
    <citation type="journal article" date="2015" name="Int. J. Syst. Evol. Microbiol.">
        <title>Bacillus glycinifermentans sp. nov., isolated from fermented soybean paste.</title>
        <authorList>
            <person name="Kim S.J."/>
            <person name="Dunlap C.A."/>
            <person name="Kwon S.W."/>
            <person name="Rooney A.P."/>
        </authorList>
    </citation>
    <scope>NUCLEOTIDE SEQUENCE [LARGE SCALE GENOMIC DNA]</scope>
    <source>
        <strain evidence="8 10">GO-13</strain>
    </source>
</reference>
<dbReference type="AlphaFoldDB" id="A0A0J6ENG7"/>
<organism evidence="8 10">
    <name type="scientific">Bacillus glycinifermentans</name>
    <dbReference type="NCBI Taxonomy" id="1664069"/>
    <lineage>
        <taxon>Bacteria</taxon>
        <taxon>Bacillati</taxon>
        <taxon>Bacillota</taxon>
        <taxon>Bacilli</taxon>
        <taxon>Bacillales</taxon>
        <taxon>Bacillaceae</taxon>
        <taxon>Bacillus</taxon>
    </lineage>
</organism>
<feature type="transmembrane region" description="Helical" evidence="6">
    <location>
        <begin position="18"/>
        <end position="40"/>
    </location>
</feature>
<dbReference type="STRING" id="1664069.BGLY_4532"/>
<keyword evidence="2 6" id="KW-1003">Cell membrane</keyword>
<protein>
    <submittedName>
        <fullName evidence="8 9">ABC transporter permease</fullName>
    </submittedName>
</protein>
<reference evidence="9 11" key="3">
    <citation type="submission" date="2023-03" db="EMBL/GenBank/DDBJ databases">
        <title>Agriculturally important microbes genome sequencing.</title>
        <authorList>
            <person name="Dunlap C."/>
        </authorList>
    </citation>
    <scope>NUCLEOTIDE SEQUENCE [LARGE SCALE GENOMIC DNA]</scope>
    <source>
        <strain evidence="9 11">CBP-3203</strain>
    </source>
</reference>
<dbReference type="EMBL" id="JARRTL010000006">
    <property type="protein sequence ID" value="MEC0483762.1"/>
    <property type="molecule type" value="Genomic_DNA"/>
</dbReference>
<evidence type="ECO:0000259" key="7">
    <source>
        <dbReference type="Pfam" id="PF02687"/>
    </source>
</evidence>
<evidence type="ECO:0000256" key="3">
    <source>
        <dbReference type="ARBA" id="ARBA00022692"/>
    </source>
</evidence>
<feature type="transmembrane region" description="Helical" evidence="6">
    <location>
        <begin position="504"/>
        <end position="526"/>
    </location>
</feature>
<feature type="transmembrane region" description="Helical" evidence="6">
    <location>
        <begin position="279"/>
        <end position="300"/>
    </location>
</feature>
<dbReference type="PIRSF" id="PIRSF018968">
    <property type="entry name" value="ABC_permease_BceB"/>
    <property type="match status" value="1"/>
</dbReference>
<keyword evidence="4 6" id="KW-1133">Transmembrane helix</keyword>
<feature type="transmembrane region" description="Helical" evidence="6">
    <location>
        <begin position="151"/>
        <end position="174"/>
    </location>
</feature>
<evidence type="ECO:0000313" key="9">
    <source>
        <dbReference type="EMBL" id="MEC0483762.1"/>
    </source>
</evidence>
<dbReference type="GO" id="GO:0055085">
    <property type="term" value="P:transmembrane transport"/>
    <property type="evidence" value="ECO:0007669"/>
    <property type="project" value="UniProtKB-UniRule"/>
</dbReference>
<comment type="similarity">
    <text evidence="6">Belongs to the ABC-4 integral membrane protein family.</text>
</comment>
<proteinExistence type="inferred from homology"/>
<dbReference type="RefSeq" id="WP_048354264.1">
    <property type="nucleotide sequence ID" value="NZ_CP023481.1"/>
</dbReference>
<dbReference type="EMBL" id="LECW02000045">
    <property type="protein sequence ID" value="KRT90078.1"/>
    <property type="molecule type" value="Genomic_DNA"/>
</dbReference>
<evidence type="ECO:0000256" key="5">
    <source>
        <dbReference type="ARBA" id="ARBA00023136"/>
    </source>
</evidence>
<feature type="transmembrane region" description="Helical" evidence="6">
    <location>
        <begin position="60"/>
        <end position="80"/>
    </location>
</feature>
<dbReference type="PANTHER" id="PTHR46795:SF1">
    <property type="entry name" value="ABC TRANSPORTER PERMEASE PROTEIN"/>
    <property type="match status" value="1"/>
</dbReference>
<reference evidence="8" key="2">
    <citation type="submission" date="2015-10" db="EMBL/GenBank/DDBJ databases">
        <authorList>
            <person name="Gilbert D.G."/>
        </authorList>
    </citation>
    <scope>NUCLEOTIDE SEQUENCE</scope>
    <source>
        <strain evidence="8">GO-13</strain>
    </source>
</reference>
<dbReference type="Pfam" id="PF02687">
    <property type="entry name" value="FtsX"/>
    <property type="match status" value="1"/>
</dbReference>
<gene>
    <name evidence="8" type="ORF">AB447_205725</name>
    <name evidence="9" type="ORF">P8828_02710</name>
</gene>
<evidence type="ECO:0000313" key="10">
    <source>
        <dbReference type="Proteomes" id="UP000036168"/>
    </source>
</evidence>
<dbReference type="OrthoDB" id="1937696at2"/>
<dbReference type="PANTHER" id="PTHR46795">
    <property type="entry name" value="ABC TRANSPORTER PERMEASE-RELATED-RELATED"/>
    <property type="match status" value="1"/>
</dbReference>
<feature type="transmembrane region" description="Helical" evidence="6">
    <location>
        <begin position="560"/>
        <end position="578"/>
    </location>
</feature>
<dbReference type="InterPro" id="IPR003838">
    <property type="entry name" value="ABC3_permease_C"/>
</dbReference>
<comment type="subcellular location">
    <subcellularLocation>
        <location evidence="1 6">Cell membrane</location>
        <topology evidence="1 6">Multi-pass membrane protein</topology>
    </subcellularLocation>
</comment>
<evidence type="ECO:0000313" key="8">
    <source>
        <dbReference type="EMBL" id="KRT90078.1"/>
    </source>
</evidence>
<dbReference type="PATRIC" id="fig|1664069.3.peg.2782"/>
<name>A0A0J6ENG7_9BACI</name>
<keyword evidence="11" id="KW-1185">Reference proteome</keyword>
<keyword evidence="6" id="KW-0813">Transport</keyword>
<evidence type="ECO:0000256" key="4">
    <source>
        <dbReference type="ARBA" id="ARBA00022989"/>
    </source>
</evidence>
<dbReference type="Proteomes" id="UP001341297">
    <property type="component" value="Unassembled WGS sequence"/>
</dbReference>
<evidence type="ECO:0000313" key="11">
    <source>
        <dbReference type="Proteomes" id="UP001341297"/>
    </source>
</evidence>
<evidence type="ECO:0000256" key="1">
    <source>
        <dbReference type="ARBA" id="ARBA00004651"/>
    </source>
</evidence>
<dbReference type="InterPro" id="IPR052536">
    <property type="entry name" value="ABC-4_Integral_Memb_Prot"/>
</dbReference>
<feature type="domain" description="ABC3 transporter permease C-terminal" evidence="7">
    <location>
        <begin position="63"/>
        <end position="177"/>
    </location>
</feature>
<feature type="transmembrane region" description="Helical" evidence="6">
    <location>
        <begin position="109"/>
        <end position="131"/>
    </location>
</feature>
<feature type="transmembrane region" description="Helical" evidence="6">
    <location>
        <begin position="195"/>
        <end position="214"/>
    </location>
</feature>
<dbReference type="InterPro" id="IPR027022">
    <property type="entry name" value="ABC_permease_BceB-typ"/>
</dbReference>
<accession>A0A0J6EPK9</accession>
<keyword evidence="5 6" id="KW-0472">Membrane</keyword>
<accession>A0A0J6ENG7</accession>
<evidence type="ECO:0000256" key="6">
    <source>
        <dbReference type="PIRNR" id="PIRNR018968"/>
    </source>
</evidence>